<evidence type="ECO:0000313" key="2">
    <source>
        <dbReference type="Proteomes" id="UP000789525"/>
    </source>
</evidence>
<dbReference type="Proteomes" id="UP000789525">
    <property type="component" value="Unassembled WGS sequence"/>
</dbReference>
<protein>
    <submittedName>
        <fullName evidence="1">6757_t:CDS:1</fullName>
    </submittedName>
</protein>
<proteinExistence type="predicted"/>
<keyword evidence="2" id="KW-1185">Reference proteome</keyword>
<dbReference type="EMBL" id="CAJVPT010012799">
    <property type="protein sequence ID" value="CAG8590434.1"/>
    <property type="molecule type" value="Genomic_DNA"/>
</dbReference>
<gene>
    <name evidence="1" type="ORF">ACOLOM_LOCUS6300</name>
</gene>
<name>A0ACA9MHP7_9GLOM</name>
<reference evidence="1" key="1">
    <citation type="submission" date="2021-06" db="EMBL/GenBank/DDBJ databases">
        <authorList>
            <person name="Kallberg Y."/>
            <person name="Tangrot J."/>
            <person name="Rosling A."/>
        </authorList>
    </citation>
    <scope>NUCLEOTIDE SEQUENCE</scope>
    <source>
        <strain evidence="1">CL356</strain>
    </source>
</reference>
<sequence>MGGVSTGGLVSSKEAGNSAVEEVRWGDPVLREGVRDAIKFLVSVGMIGWNGVSANNFKKRRLAPCAGSREGRSVLTRPVVVPMKRTKKKAPVAAAKSRFGRELVITWNERSLRVIMRPIHKYEISNGVSTPKR</sequence>
<comment type="caution">
    <text evidence="1">The sequence shown here is derived from an EMBL/GenBank/DDBJ whole genome shotgun (WGS) entry which is preliminary data.</text>
</comment>
<organism evidence="1 2">
    <name type="scientific">Acaulospora colombiana</name>
    <dbReference type="NCBI Taxonomy" id="27376"/>
    <lineage>
        <taxon>Eukaryota</taxon>
        <taxon>Fungi</taxon>
        <taxon>Fungi incertae sedis</taxon>
        <taxon>Mucoromycota</taxon>
        <taxon>Glomeromycotina</taxon>
        <taxon>Glomeromycetes</taxon>
        <taxon>Diversisporales</taxon>
        <taxon>Acaulosporaceae</taxon>
        <taxon>Acaulospora</taxon>
    </lineage>
</organism>
<evidence type="ECO:0000313" key="1">
    <source>
        <dbReference type="EMBL" id="CAG8590434.1"/>
    </source>
</evidence>
<accession>A0ACA9MHP7</accession>